<accession>A0A7J5ZCM6</accession>
<feature type="compositionally biased region" description="Basic and acidic residues" evidence="1">
    <location>
        <begin position="22"/>
        <end position="34"/>
    </location>
</feature>
<gene>
    <name evidence="2" type="ORF">F7725_011648</name>
</gene>
<keyword evidence="3" id="KW-1185">Reference proteome</keyword>
<feature type="region of interest" description="Disordered" evidence="1">
    <location>
        <begin position="1"/>
        <end position="34"/>
    </location>
</feature>
<name>A0A7J5ZCM6_DISMA</name>
<evidence type="ECO:0000256" key="1">
    <source>
        <dbReference type="SAM" id="MobiDB-lite"/>
    </source>
</evidence>
<evidence type="ECO:0000313" key="3">
    <source>
        <dbReference type="Proteomes" id="UP000518266"/>
    </source>
</evidence>
<dbReference type="Proteomes" id="UP000518266">
    <property type="component" value="Unassembled WGS sequence"/>
</dbReference>
<organism evidence="2 3">
    <name type="scientific">Dissostichus mawsoni</name>
    <name type="common">Antarctic cod</name>
    <dbReference type="NCBI Taxonomy" id="36200"/>
    <lineage>
        <taxon>Eukaryota</taxon>
        <taxon>Metazoa</taxon>
        <taxon>Chordata</taxon>
        <taxon>Craniata</taxon>
        <taxon>Vertebrata</taxon>
        <taxon>Euteleostomi</taxon>
        <taxon>Actinopterygii</taxon>
        <taxon>Neopterygii</taxon>
        <taxon>Teleostei</taxon>
        <taxon>Neoteleostei</taxon>
        <taxon>Acanthomorphata</taxon>
        <taxon>Eupercaria</taxon>
        <taxon>Perciformes</taxon>
        <taxon>Notothenioidei</taxon>
        <taxon>Nototheniidae</taxon>
        <taxon>Dissostichus</taxon>
    </lineage>
</organism>
<dbReference type="AlphaFoldDB" id="A0A7J5ZCM6"/>
<proteinExistence type="predicted"/>
<reference evidence="2 3" key="1">
    <citation type="submission" date="2020-03" db="EMBL/GenBank/DDBJ databases">
        <title>Dissostichus mawsoni Genome sequencing and assembly.</title>
        <authorList>
            <person name="Park H."/>
        </authorList>
    </citation>
    <scope>NUCLEOTIDE SEQUENCE [LARGE SCALE GENOMIC DNA]</scope>
    <source>
        <strain evidence="2">DM0001</strain>
        <tissue evidence="2">Muscle</tissue>
    </source>
</reference>
<comment type="caution">
    <text evidence="2">The sequence shown here is derived from an EMBL/GenBank/DDBJ whole genome shotgun (WGS) entry which is preliminary data.</text>
</comment>
<protein>
    <submittedName>
        <fullName evidence="2">Uncharacterized protein</fullName>
    </submittedName>
</protein>
<evidence type="ECO:0000313" key="2">
    <source>
        <dbReference type="EMBL" id="KAF3858447.1"/>
    </source>
</evidence>
<dbReference type="EMBL" id="JAAKFY010000004">
    <property type="protein sequence ID" value="KAF3858447.1"/>
    <property type="molecule type" value="Genomic_DNA"/>
</dbReference>
<sequence>MGNTSGNRKEKKRGKVGNYGWKKREEEKGSEGGAERALIGRFHHNTEFCSHAIGSGSHVEFRDCS</sequence>